<dbReference type="InterPro" id="IPR051806">
    <property type="entry name" value="HAD-like_SPP"/>
</dbReference>
<dbReference type="Pfam" id="PF13419">
    <property type="entry name" value="HAD_2"/>
    <property type="match status" value="1"/>
</dbReference>
<protein>
    <submittedName>
        <fullName evidence="1">Uncharacterized protein</fullName>
    </submittedName>
</protein>
<evidence type="ECO:0000313" key="1">
    <source>
        <dbReference type="EMBL" id="ATG74911.1"/>
    </source>
</evidence>
<dbReference type="Proteomes" id="UP000217763">
    <property type="component" value="Chromosome"/>
</dbReference>
<dbReference type="OrthoDB" id="9800058at2"/>
<dbReference type="SFLD" id="SFLDS00003">
    <property type="entry name" value="Haloacid_Dehalogenase"/>
    <property type="match status" value="1"/>
</dbReference>
<dbReference type="Gene3D" id="1.10.150.240">
    <property type="entry name" value="Putative phosphatase, domain 2"/>
    <property type="match status" value="1"/>
</dbReference>
<dbReference type="NCBIfam" id="TIGR01509">
    <property type="entry name" value="HAD-SF-IA-v3"/>
    <property type="match status" value="1"/>
</dbReference>
<reference evidence="2" key="1">
    <citation type="submission" date="2015-09" db="EMBL/GenBank/DDBJ databases">
        <authorList>
            <person name="Shao Z."/>
            <person name="Wang L."/>
        </authorList>
    </citation>
    <scope>NUCLEOTIDE SEQUENCE [LARGE SCALE GENOMIC DNA]</scope>
    <source>
        <strain evidence="2">F13-1</strain>
    </source>
</reference>
<name>A0A231MYB1_9GAMM</name>
<dbReference type="EMBL" id="CP012621">
    <property type="protein sequence ID" value="ATG74911.1"/>
    <property type="molecule type" value="Genomic_DNA"/>
</dbReference>
<dbReference type="InterPro" id="IPR041492">
    <property type="entry name" value="HAD_2"/>
</dbReference>
<dbReference type="Gene3D" id="3.40.50.1000">
    <property type="entry name" value="HAD superfamily/HAD-like"/>
    <property type="match status" value="1"/>
</dbReference>
<evidence type="ECO:0000313" key="2">
    <source>
        <dbReference type="Proteomes" id="UP000217763"/>
    </source>
</evidence>
<dbReference type="KEGG" id="zdf:AN401_14455"/>
<organism evidence="1 2">
    <name type="scientific">Zobellella denitrificans</name>
    <dbReference type="NCBI Taxonomy" id="347534"/>
    <lineage>
        <taxon>Bacteria</taxon>
        <taxon>Pseudomonadati</taxon>
        <taxon>Pseudomonadota</taxon>
        <taxon>Gammaproteobacteria</taxon>
        <taxon>Aeromonadales</taxon>
        <taxon>Aeromonadaceae</taxon>
        <taxon>Zobellella</taxon>
    </lineage>
</organism>
<accession>A0A231MYB1</accession>
<dbReference type="InterPro" id="IPR023198">
    <property type="entry name" value="PGP-like_dom2"/>
</dbReference>
<gene>
    <name evidence="1" type="ORF">AN401_14455</name>
</gene>
<dbReference type="PANTHER" id="PTHR43481">
    <property type="entry name" value="FRUCTOSE-1-PHOSPHATE PHOSPHATASE"/>
    <property type="match status" value="1"/>
</dbReference>
<dbReference type="PANTHER" id="PTHR43481:SF4">
    <property type="entry name" value="GLYCEROL-1-PHOSPHATE PHOSPHOHYDROLASE 1-RELATED"/>
    <property type="match status" value="1"/>
</dbReference>
<dbReference type="AlphaFoldDB" id="A0A231MYB1"/>
<proteinExistence type="predicted"/>
<dbReference type="RefSeq" id="WP_094039986.1">
    <property type="nucleotide sequence ID" value="NZ_CP012621.1"/>
</dbReference>
<dbReference type="GO" id="GO:0050308">
    <property type="term" value="F:sugar-phosphatase activity"/>
    <property type="evidence" value="ECO:0007669"/>
    <property type="project" value="TreeGrafter"/>
</dbReference>
<dbReference type="SFLD" id="SFLDG01129">
    <property type="entry name" value="C1.5:_HAD__Beta-PGM__Phosphata"/>
    <property type="match status" value="1"/>
</dbReference>
<dbReference type="InterPro" id="IPR006439">
    <property type="entry name" value="HAD-SF_hydro_IA"/>
</dbReference>
<dbReference type="InterPro" id="IPR023214">
    <property type="entry name" value="HAD_sf"/>
</dbReference>
<dbReference type="InterPro" id="IPR036412">
    <property type="entry name" value="HAD-like_sf"/>
</dbReference>
<keyword evidence="2" id="KW-1185">Reference proteome</keyword>
<dbReference type="SUPFAM" id="SSF56784">
    <property type="entry name" value="HAD-like"/>
    <property type="match status" value="1"/>
</dbReference>
<sequence>MNTVAAKGLIFDLDGTLVDSHRAVELAWARWCDRHGIPLSDVLAICHGVRSEETIRRLAPQLDVAAESAWLEAVEKSLNDSVTAIPGARELLCSLPDDYWAICTSGSLPLSMPKLDRNELPLPRIRVTAEQVSRGKPDPEPYLLAARLLGLAAPDCLVFEDAPAGIASALAAGCRVVIVGGCRHEHERVLGNIPDYRKVSYRDGRLSLPI</sequence>